<dbReference type="SUPFAM" id="SSF50447">
    <property type="entry name" value="Translation proteins"/>
    <property type="match status" value="1"/>
</dbReference>
<dbReference type="InterPro" id="IPR019927">
    <property type="entry name" value="Ribosomal_uL3_bac/org-type"/>
</dbReference>
<dbReference type="InterPro" id="IPR000597">
    <property type="entry name" value="Ribosomal_uL3"/>
</dbReference>
<dbReference type="STRING" id="1297617.IB211_03045c"/>
<dbReference type="Proteomes" id="UP000064844">
    <property type="component" value="Chromosome"/>
</dbReference>
<feature type="region of interest" description="Disordered" evidence="10">
    <location>
        <begin position="220"/>
        <end position="241"/>
    </location>
</feature>
<evidence type="ECO:0000313" key="11">
    <source>
        <dbReference type="EMBL" id="ALP95436.1"/>
    </source>
</evidence>
<evidence type="ECO:0000256" key="1">
    <source>
        <dbReference type="ARBA" id="ARBA00006540"/>
    </source>
</evidence>
<dbReference type="InterPro" id="IPR019926">
    <property type="entry name" value="Ribosomal_uL3_CS"/>
</dbReference>
<evidence type="ECO:0000256" key="5">
    <source>
        <dbReference type="ARBA" id="ARBA00023274"/>
    </source>
</evidence>
<dbReference type="PANTHER" id="PTHR11229">
    <property type="entry name" value="50S RIBOSOMAL PROTEIN L3"/>
    <property type="match status" value="1"/>
</dbReference>
<dbReference type="Gene3D" id="2.40.30.10">
    <property type="entry name" value="Translation factors"/>
    <property type="match status" value="1"/>
</dbReference>
<evidence type="ECO:0000256" key="3">
    <source>
        <dbReference type="ARBA" id="ARBA00022884"/>
    </source>
</evidence>
<evidence type="ECO:0000313" key="12">
    <source>
        <dbReference type="Proteomes" id="UP000064844"/>
    </source>
</evidence>
<gene>
    <name evidence="7" type="primary">rplC</name>
    <name evidence="11" type="ORF">IB211_03045c</name>
</gene>
<keyword evidence="4 7" id="KW-0689">Ribosomal protein</keyword>
<feature type="region of interest" description="Disordered" evidence="10">
    <location>
        <begin position="129"/>
        <end position="153"/>
    </location>
</feature>
<dbReference type="HAMAP" id="MF_01325_B">
    <property type="entry name" value="Ribosomal_uL3_B"/>
    <property type="match status" value="1"/>
</dbReference>
<keyword evidence="2 7" id="KW-0699">rRNA-binding</keyword>
<dbReference type="RefSeq" id="WP_033116913.1">
    <property type="nucleotide sequence ID" value="NZ_CALICV010000045.1"/>
</dbReference>
<dbReference type="FunFam" id="2.40.30.10:FF:000004">
    <property type="entry name" value="50S ribosomal protein L3"/>
    <property type="match status" value="1"/>
</dbReference>
<evidence type="ECO:0000256" key="8">
    <source>
        <dbReference type="RuleBase" id="RU003905"/>
    </source>
</evidence>
<protein>
    <recommendedName>
        <fullName evidence="6 7">Large ribosomal subunit protein uL3</fullName>
    </recommendedName>
</protein>
<evidence type="ECO:0000256" key="2">
    <source>
        <dbReference type="ARBA" id="ARBA00022730"/>
    </source>
</evidence>
<dbReference type="eggNOG" id="COG0087">
    <property type="taxonomic scope" value="Bacteria"/>
</dbReference>
<evidence type="ECO:0000256" key="6">
    <source>
        <dbReference type="ARBA" id="ARBA00035243"/>
    </source>
</evidence>
<dbReference type="GO" id="GO:0022625">
    <property type="term" value="C:cytosolic large ribosomal subunit"/>
    <property type="evidence" value="ECO:0007669"/>
    <property type="project" value="TreeGrafter"/>
</dbReference>
<dbReference type="GO" id="GO:0019843">
    <property type="term" value="F:rRNA binding"/>
    <property type="evidence" value="ECO:0007669"/>
    <property type="project" value="UniProtKB-UniRule"/>
</dbReference>
<sequence length="241" mass="25407">MEKAIIGKKVGMSQIFDEAGHIIPVTVIEAGPCTVVQKKTTEKDGYEAVQLGYEDVAEKKLTKPELGHLKKAGEARKKVLKEFKLNGAADLNVGDEIKVDTFAEGDRVDVTGVSKGKGYAGVIKRWGAQRTPTSHGGGPVHRHAGSMGSSTDPSRIFKGKIGAGHMGDEQVTVLNLDVVKVDPELGIIAVRGAVPGPKGGVVYLRNSVINVKEKGAAANASLNPQKASARVNPQKASARNK</sequence>
<evidence type="ECO:0000256" key="10">
    <source>
        <dbReference type="SAM" id="MobiDB-lite"/>
    </source>
</evidence>
<comment type="subunit">
    <text evidence="7 9">Part of the 50S ribosomal subunit. Forms a cluster with proteins L14 and L19.</text>
</comment>
<dbReference type="FunFam" id="3.30.160.810:FF:000001">
    <property type="entry name" value="50S ribosomal protein L3"/>
    <property type="match status" value="1"/>
</dbReference>
<dbReference type="PANTHER" id="PTHR11229:SF16">
    <property type="entry name" value="LARGE RIBOSOMAL SUBUNIT PROTEIN UL3C"/>
    <property type="match status" value="1"/>
</dbReference>
<dbReference type="PROSITE" id="PS00474">
    <property type="entry name" value="RIBOSOMAL_L3"/>
    <property type="match status" value="1"/>
</dbReference>
<keyword evidence="3 7" id="KW-0694">RNA-binding</keyword>
<dbReference type="GO" id="GO:0006412">
    <property type="term" value="P:translation"/>
    <property type="evidence" value="ECO:0007669"/>
    <property type="project" value="UniProtKB-UniRule"/>
</dbReference>
<proteinExistence type="inferred from homology"/>
<reference evidence="12" key="2">
    <citation type="submission" date="2015-04" db="EMBL/GenBank/DDBJ databases">
        <title>A butyrogenic pathway from the amino acid lysine in a human gut commensal.</title>
        <authorList>
            <person name="de Vos W.M."/>
            <person name="Bui N.T.P."/>
            <person name="Plugge C.M."/>
            <person name="Ritari J."/>
        </authorList>
    </citation>
    <scope>NUCLEOTIDE SEQUENCE [LARGE SCALE GENOMIC DNA]</scope>
    <source>
        <strain evidence="12">AF211</strain>
    </source>
</reference>
<keyword evidence="12" id="KW-1185">Reference proteome</keyword>
<dbReference type="Pfam" id="PF00297">
    <property type="entry name" value="Ribosomal_L3"/>
    <property type="match status" value="1"/>
</dbReference>
<dbReference type="NCBIfam" id="TIGR03625">
    <property type="entry name" value="L3_bact"/>
    <property type="match status" value="1"/>
</dbReference>
<dbReference type="EMBL" id="CP011307">
    <property type="protein sequence ID" value="ALP95436.1"/>
    <property type="molecule type" value="Genomic_DNA"/>
</dbReference>
<evidence type="ECO:0000256" key="4">
    <source>
        <dbReference type="ARBA" id="ARBA00022980"/>
    </source>
</evidence>
<evidence type="ECO:0000256" key="9">
    <source>
        <dbReference type="RuleBase" id="RU003906"/>
    </source>
</evidence>
<accession>A0A0S2W7W1</accession>
<dbReference type="AlphaFoldDB" id="A0A0S2W7W1"/>
<reference evidence="11 12" key="1">
    <citation type="journal article" date="2015" name="Nat. Commun.">
        <title>Production of butyrate from lysine and the Amadori product fructoselysine by a human gut commensal.</title>
        <authorList>
            <person name="Bui T.P."/>
            <person name="Ritari J."/>
            <person name="Boeren S."/>
            <person name="de Waard P."/>
            <person name="Plugge C.M."/>
            <person name="de Vos W.M."/>
        </authorList>
    </citation>
    <scope>NUCLEOTIDE SEQUENCE [LARGE SCALE GENOMIC DNA]</scope>
    <source>
        <strain evidence="11 12">AF211</strain>
    </source>
</reference>
<dbReference type="Gene3D" id="3.30.160.810">
    <property type="match status" value="1"/>
</dbReference>
<name>A0A0S2W7W1_9FIRM</name>
<dbReference type="PATRIC" id="fig|1297617.4.peg.3126"/>
<dbReference type="InterPro" id="IPR009000">
    <property type="entry name" value="Transl_B-barrel_sf"/>
</dbReference>
<evidence type="ECO:0000256" key="7">
    <source>
        <dbReference type="HAMAP-Rule" id="MF_01325"/>
    </source>
</evidence>
<comment type="similarity">
    <text evidence="1 7 8">Belongs to the universal ribosomal protein uL3 family.</text>
</comment>
<keyword evidence="5 7" id="KW-0687">Ribonucleoprotein</keyword>
<comment type="function">
    <text evidence="7 9">One of the primary rRNA binding proteins, it binds directly near the 3'-end of the 23S rRNA, where it nucleates assembly of the 50S subunit.</text>
</comment>
<organism evidence="11 12">
    <name type="scientific">Intestinimonas butyriciproducens</name>
    <dbReference type="NCBI Taxonomy" id="1297617"/>
    <lineage>
        <taxon>Bacteria</taxon>
        <taxon>Bacillati</taxon>
        <taxon>Bacillota</taxon>
        <taxon>Clostridia</taxon>
        <taxon>Eubacteriales</taxon>
        <taxon>Intestinimonas</taxon>
    </lineage>
</organism>
<dbReference type="KEGG" id="ibu:IB211_03045c"/>
<dbReference type="GO" id="GO:0003735">
    <property type="term" value="F:structural constituent of ribosome"/>
    <property type="evidence" value="ECO:0007669"/>
    <property type="project" value="UniProtKB-UniRule"/>
</dbReference>